<evidence type="ECO:0000313" key="9">
    <source>
        <dbReference type="Proteomes" id="UP000001194"/>
    </source>
</evidence>
<dbReference type="HOGENOM" id="CLU_1272512_0_0_1"/>
<dbReference type="InterPro" id="IPR052053">
    <property type="entry name" value="IM_YidH-like"/>
</dbReference>
<dbReference type="GO" id="GO:0005886">
    <property type="term" value="C:plasma membrane"/>
    <property type="evidence" value="ECO:0007669"/>
    <property type="project" value="UniProtKB-SubCell"/>
</dbReference>
<dbReference type="OrthoDB" id="199599at2759"/>
<dbReference type="GeneID" id="6086484"/>
<dbReference type="Pfam" id="PF02656">
    <property type="entry name" value="DUF202"/>
    <property type="match status" value="1"/>
</dbReference>
<dbReference type="KEGG" id="lbc:LACBIDRAFT_299525"/>
<evidence type="ECO:0000256" key="5">
    <source>
        <dbReference type="ARBA" id="ARBA00023136"/>
    </source>
</evidence>
<proteinExistence type="predicted"/>
<keyword evidence="4 6" id="KW-1133">Transmembrane helix</keyword>
<feature type="transmembrane region" description="Helical" evidence="6">
    <location>
        <begin position="98"/>
        <end position="119"/>
    </location>
</feature>
<dbReference type="AlphaFoldDB" id="B0E3Q6"/>
<organism evidence="9">
    <name type="scientific">Laccaria bicolor (strain S238N-H82 / ATCC MYA-4686)</name>
    <name type="common">Bicoloured deceiver</name>
    <name type="synonym">Laccaria laccata var. bicolor</name>
    <dbReference type="NCBI Taxonomy" id="486041"/>
    <lineage>
        <taxon>Eukaryota</taxon>
        <taxon>Fungi</taxon>
        <taxon>Dikarya</taxon>
        <taxon>Basidiomycota</taxon>
        <taxon>Agaricomycotina</taxon>
        <taxon>Agaricomycetes</taxon>
        <taxon>Agaricomycetidae</taxon>
        <taxon>Agaricales</taxon>
        <taxon>Agaricineae</taxon>
        <taxon>Hydnangiaceae</taxon>
        <taxon>Laccaria</taxon>
    </lineage>
</organism>
<evidence type="ECO:0000256" key="4">
    <source>
        <dbReference type="ARBA" id="ARBA00022989"/>
    </source>
</evidence>
<evidence type="ECO:0000256" key="6">
    <source>
        <dbReference type="SAM" id="Phobius"/>
    </source>
</evidence>
<feature type="transmembrane region" description="Helical" evidence="6">
    <location>
        <begin position="189"/>
        <end position="210"/>
    </location>
</feature>
<feature type="domain" description="DUF202" evidence="7">
    <location>
        <begin position="89"/>
        <end position="147"/>
    </location>
</feature>
<reference evidence="8 9" key="1">
    <citation type="journal article" date="2008" name="Nature">
        <title>The genome of Laccaria bicolor provides insights into mycorrhizal symbiosis.</title>
        <authorList>
            <person name="Martin F."/>
            <person name="Aerts A."/>
            <person name="Ahren D."/>
            <person name="Brun A."/>
            <person name="Danchin E.G.J."/>
            <person name="Duchaussoy F."/>
            <person name="Gibon J."/>
            <person name="Kohler A."/>
            <person name="Lindquist E."/>
            <person name="Pereda V."/>
            <person name="Salamov A."/>
            <person name="Shapiro H.J."/>
            <person name="Wuyts J."/>
            <person name="Blaudez D."/>
            <person name="Buee M."/>
            <person name="Brokstein P."/>
            <person name="Canbaeck B."/>
            <person name="Cohen D."/>
            <person name="Courty P.E."/>
            <person name="Coutinho P.M."/>
            <person name="Delaruelle C."/>
            <person name="Detter J.C."/>
            <person name="Deveau A."/>
            <person name="DiFazio S."/>
            <person name="Duplessis S."/>
            <person name="Fraissinet-Tachet L."/>
            <person name="Lucic E."/>
            <person name="Frey-Klett P."/>
            <person name="Fourrey C."/>
            <person name="Feussner I."/>
            <person name="Gay G."/>
            <person name="Grimwood J."/>
            <person name="Hoegger P.J."/>
            <person name="Jain P."/>
            <person name="Kilaru S."/>
            <person name="Labbe J."/>
            <person name="Lin Y.C."/>
            <person name="Legue V."/>
            <person name="Le Tacon F."/>
            <person name="Marmeisse R."/>
            <person name="Melayah D."/>
            <person name="Montanini B."/>
            <person name="Muratet M."/>
            <person name="Nehls U."/>
            <person name="Niculita-Hirzel H."/>
            <person name="Oudot-Le Secq M.P."/>
            <person name="Peter M."/>
            <person name="Quesneville H."/>
            <person name="Rajashekar B."/>
            <person name="Reich M."/>
            <person name="Rouhier N."/>
            <person name="Schmutz J."/>
            <person name="Yin T."/>
            <person name="Chalot M."/>
            <person name="Henrissat B."/>
            <person name="Kuees U."/>
            <person name="Lucas S."/>
            <person name="Van de Peer Y."/>
            <person name="Podila G.K."/>
            <person name="Polle A."/>
            <person name="Pukkila P.J."/>
            <person name="Richardson P.M."/>
            <person name="Rouze P."/>
            <person name="Sanders I.R."/>
            <person name="Stajich J.E."/>
            <person name="Tunlid A."/>
            <person name="Tuskan G."/>
            <person name="Grigoriev I.V."/>
        </authorList>
    </citation>
    <scope>NUCLEOTIDE SEQUENCE [LARGE SCALE GENOMIC DNA]</scope>
    <source>
        <strain evidence="9">S238N-H82 / ATCC MYA-4686</strain>
    </source>
</reference>
<dbReference type="RefSeq" id="XP_001890824.1">
    <property type="nucleotide sequence ID" value="XM_001890789.1"/>
</dbReference>
<comment type="subcellular location">
    <subcellularLocation>
        <location evidence="1">Cell membrane</location>
        <topology evidence="1">Multi-pass membrane protein</topology>
    </subcellularLocation>
</comment>
<dbReference type="InParanoid" id="B0E3Q6"/>
<name>B0E3Q6_LACBS</name>
<keyword evidence="9" id="KW-1185">Reference proteome</keyword>
<keyword evidence="3 6" id="KW-0812">Transmembrane</keyword>
<evidence type="ECO:0000313" key="8">
    <source>
        <dbReference type="EMBL" id="EDQ98519.1"/>
    </source>
</evidence>
<evidence type="ECO:0000259" key="7">
    <source>
        <dbReference type="Pfam" id="PF02656"/>
    </source>
</evidence>
<dbReference type="InterPro" id="IPR003807">
    <property type="entry name" value="DUF202"/>
</dbReference>
<evidence type="ECO:0000256" key="1">
    <source>
        <dbReference type="ARBA" id="ARBA00004651"/>
    </source>
</evidence>
<keyword evidence="2" id="KW-1003">Cell membrane</keyword>
<dbReference type="EMBL" id="DS547253">
    <property type="protein sequence ID" value="EDQ98519.1"/>
    <property type="molecule type" value="Genomic_DNA"/>
</dbReference>
<gene>
    <name evidence="8" type="ORF">LACBIDRAFT_299525</name>
</gene>
<protein>
    <submittedName>
        <fullName evidence="8">Predicted protein</fullName>
    </submittedName>
</protein>
<keyword evidence="5 6" id="KW-0472">Membrane</keyword>
<evidence type="ECO:0000256" key="3">
    <source>
        <dbReference type="ARBA" id="ARBA00022692"/>
    </source>
</evidence>
<accession>B0E3Q6</accession>
<evidence type="ECO:0000256" key="2">
    <source>
        <dbReference type="ARBA" id="ARBA00022475"/>
    </source>
</evidence>
<dbReference type="PANTHER" id="PTHR34187:SF2">
    <property type="entry name" value="DUF202 DOMAIN-CONTAINING PROTEIN"/>
    <property type="match status" value="1"/>
</dbReference>
<feature type="transmembrane region" description="Helical" evidence="6">
    <location>
        <begin position="131"/>
        <end position="150"/>
    </location>
</feature>
<dbReference type="PANTHER" id="PTHR34187">
    <property type="entry name" value="FGR18P"/>
    <property type="match status" value="1"/>
</dbReference>
<sequence>MNKASSSLGALQFFSNCQLFEIPQKVEALRWLPIARRVWFLRRPLPRWTRLPTQKTFIQTQRRAVARQPSPRAQKFNYLSLINNGSVARDHLASERTFLAYVRTSLGIAPSGIALMQFFNLGTKVRRFSQPLGAITIAMAFAVLVLGNSTTPLELRDAHLKFVVQLTGIRRYFSIQKELPHGRFPVSKVGIALMSFMLGSLITATFGMLVTDRVRSK</sequence>
<dbReference type="Proteomes" id="UP000001194">
    <property type="component" value="Unassembled WGS sequence"/>
</dbReference>